<feature type="transmembrane region" description="Helical" evidence="1">
    <location>
        <begin position="12"/>
        <end position="31"/>
    </location>
</feature>
<proteinExistence type="predicted"/>
<name>A0ABY9X378_9BACT</name>
<dbReference type="Proteomes" id="UP001611383">
    <property type="component" value="Chromosome"/>
</dbReference>
<reference evidence="4 5" key="1">
    <citation type="submission" date="2019-08" db="EMBL/GenBank/DDBJ databases">
        <title>Archangium and Cystobacter genomes.</title>
        <authorList>
            <person name="Chen I.-C.K."/>
            <person name="Wielgoss S."/>
        </authorList>
    </citation>
    <scope>NUCLEOTIDE SEQUENCE [LARGE SCALE GENOMIC DNA]</scope>
    <source>
        <strain evidence="4 5">Cbm 6</strain>
    </source>
</reference>
<keyword evidence="5" id="KW-1185">Reference proteome</keyword>
<organism evidence="4 5">
    <name type="scientific">Archangium minus</name>
    <dbReference type="NCBI Taxonomy" id="83450"/>
    <lineage>
        <taxon>Bacteria</taxon>
        <taxon>Pseudomonadati</taxon>
        <taxon>Myxococcota</taxon>
        <taxon>Myxococcia</taxon>
        <taxon>Myxococcales</taxon>
        <taxon>Cystobacterineae</taxon>
        <taxon>Archangiaceae</taxon>
        <taxon>Archangium</taxon>
    </lineage>
</organism>
<feature type="transmembrane region" description="Helical" evidence="1">
    <location>
        <begin position="376"/>
        <end position="396"/>
    </location>
</feature>
<protein>
    <recommendedName>
        <fullName evidence="6">DUF2723 domain-containing protein</fullName>
    </recommendedName>
</protein>
<keyword evidence="1" id="KW-1133">Transmembrane helix</keyword>
<feature type="domain" description="DUF6311" evidence="3">
    <location>
        <begin position="441"/>
        <end position="557"/>
    </location>
</feature>
<dbReference type="RefSeq" id="WP_395808261.1">
    <property type="nucleotide sequence ID" value="NZ_CP043494.1"/>
</dbReference>
<feature type="domain" description="DUF6311" evidence="2">
    <location>
        <begin position="19"/>
        <end position="417"/>
    </location>
</feature>
<dbReference type="Pfam" id="PF25853">
    <property type="entry name" value="DUF6311_C"/>
    <property type="match status" value="1"/>
</dbReference>
<gene>
    <name evidence="4" type="ORF">F0U60_41380</name>
</gene>
<accession>A0ABY9X378</accession>
<feature type="transmembrane region" description="Helical" evidence="1">
    <location>
        <begin position="263"/>
        <end position="281"/>
    </location>
</feature>
<keyword evidence="1" id="KW-0812">Transmembrane</keyword>
<keyword evidence="1" id="KW-0472">Membrane</keyword>
<evidence type="ECO:0008006" key="6">
    <source>
        <dbReference type="Google" id="ProtNLM"/>
    </source>
</evidence>
<feature type="transmembrane region" description="Helical" evidence="1">
    <location>
        <begin position="156"/>
        <end position="173"/>
    </location>
</feature>
<evidence type="ECO:0000259" key="3">
    <source>
        <dbReference type="Pfam" id="PF25853"/>
    </source>
</evidence>
<evidence type="ECO:0000313" key="5">
    <source>
        <dbReference type="Proteomes" id="UP001611383"/>
    </source>
</evidence>
<sequence length="570" mass="62161">MSESTPASAPRWWVLALCAVAGLAWGTYLIGPSTIDPTSVSWMMRDDWAPPLFGWLYSRSAPWGLPLGQAPGYLHPIGTSLAYTDATPWLSTFFKLLSPWLPTVFQVHGPWLALCFALQGFFGARIAACFTPRPLLQLLSGTLFVLSPALNSRLSHVSLCAHWLVLVFLWLYLRPCPDARTATRTLTLATFFIALSAGVHVYLAVMNLLLALSLTVRLWLLDEHLSARRAVAWAIGMPVVALGIMALFGFFSGVTTEAFGYNYFSSNLLTFIDPAGLSRFLPAFPIGRRQYEGIAYLGLGVLGLGAIAGGALLVRRKEGPLLPRRLWPLVAACLLLALFAFSARIQLAQVTVFSYERLYEVTFEPLGKIFRAPGRFIWPLHYALMAGAVAALLRLLRHHPRAAAGALGLALALQALEVPDDLRGGARFEPQSLEIPGGSAFWSLATGHYRHVVLYPTVMVDGTGHGCPPDHTFSTEESLPFAWQAWQAGMTFNAGYVARVNEQRTLAYCQELERDMRQGRLDPATLYVIHGSVAAQFQEDTAGRATCGSLDGVLVCVAAGRGNALSEALK</sequence>
<dbReference type="InterPro" id="IPR058671">
    <property type="entry name" value="DUF6311_C"/>
</dbReference>
<dbReference type="EMBL" id="CP043494">
    <property type="protein sequence ID" value="WNG49858.1"/>
    <property type="molecule type" value="Genomic_DNA"/>
</dbReference>
<dbReference type="Pfam" id="PF19830">
    <property type="entry name" value="DUF6311"/>
    <property type="match status" value="1"/>
</dbReference>
<feature type="transmembrane region" description="Helical" evidence="1">
    <location>
        <begin position="326"/>
        <end position="347"/>
    </location>
</feature>
<evidence type="ECO:0000256" key="1">
    <source>
        <dbReference type="SAM" id="Phobius"/>
    </source>
</evidence>
<dbReference type="InterPro" id="IPR046278">
    <property type="entry name" value="DUF6311"/>
</dbReference>
<feature type="transmembrane region" description="Helical" evidence="1">
    <location>
        <begin position="230"/>
        <end position="251"/>
    </location>
</feature>
<feature type="transmembrane region" description="Helical" evidence="1">
    <location>
        <begin position="185"/>
        <end position="210"/>
    </location>
</feature>
<evidence type="ECO:0000259" key="2">
    <source>
        <dbReference type="Pfam" id="PF19830"/>
    </source>
</evidence>
<feature type="transmembrane region" description="Helical" evidence="1">
    <location>
        <begin position="293"/>
        <end position="314"/>
    </location>
</feature>
<evidence type="ECO:0000313" key="4">
    <source>
        <dbReference type="EMBL" id="WNG49858.1"/>
    </source>
</evidence>